<sequence length="508" mass="58994">MVGRGIISLVYIVVFSIFSFSTLAQENNKTRLELKVRSGEKQPEVVPLGEFGVAVFNPSRAKKSANDALIKFTCYSVEFEKSWETEIAVSKKLGLTKYEFINGQLYLLFHHGNREDLQIVKIDPEDGAYEKFDFYALKRLEINDFTISDNKVYIVGSLRNAPIAQELNLETTRVRTLPAAINGKSVEATDIFINPDNGAVSVTFNSTIHKNKTSIIRSYFESGSKFEDFLISPDTQYDLLTAKLSSPKEDEKLVLGTYGYRKSVNSQGFYIAKFTNDQKDFVRYNSFTDLNNFFAFLNDKEQERIENKVEKRKSKGKDLRVQYRLLIHDIISNGDQNIMIGEAYYPVYKRVRDYNYYNYYNYYSYARSRYRTRVVFDGNQFTHAVIAGFDKQGNLLWDHSFKINEIKTPDLKEKVKVYQDGDEITLFYNLEGKINKITILDNNVVSEAEEQKIASAYEEDKVKKADLGAAEYWYDNYFIAWGQQRIKNAEQEDVKRKRDVFYINKMSF</sequence>
<comment type="caution">
    <text evidence="1">The sequence shown here is derived from an EMBL/GenBank/DDBJ whole genome shotgun (WGS) entry which is preliminary data.</text>
</comment>
<accession>A0ABT8KKR3</accession>
<reference evidence="1" key="1">
    <citation type="submission" date="2023-06" db="EMBL/GenBank/DDBJ databases">
        <title>Genomic of Parafulvivirga corallium.</title>
        <authorList>
            <person name="Wang G."/>
        </authorList>
    </citation>
    <scope>NUCLEOTIDE SEQUENCE</scope>
    <source>
        <strain evidence="1">BMA10</strain>
    </source>
</reference>
<dbReference type="EMBL" id="JAUJEA010000001">
    <property type="protein sequence ID" value="MDN5200804.1"/>
    <property type="molecule type" value="Genomic_DNA"/>
</dbReference>
<protein>
    <submittedName>
        <fullName evidence="1">Uncharacterized protein</fullName>
    </submittedName>
</protein>
<proteinExistence type="predicted"/>
<name>A0ABT8KKR3_9BACT</name>
<dbReference type="Proteomes" id="UP001172082">
    <property type="component" value="Unassembled WGS sequence"/>
</dbReference>
<gene>
    <name evidence="1" type="ORF">QQ008_05515</name>
</gene>
<evidence type="ECO:0000313" key="1">
    <source>
        <dbReference type="EMBL" id="MDN5200804.1"/>
    </source>
</evidence>
<keyword evidence="2" id="KW-1185">Reference proteome</keyword>
<dbReference type="RefSeq" id="WP_346750824.1">
    <property type="nucleotide sequence ID" value="NZ_JAUJEA010000001.1"/>
</dbReference>
<evidence type="ECO:0000313" key="2">
    <source>
        <dbReference type="Proteomes" id="UP001172082"/>
    </source>
</evidence>
<organism evidence="1 2">
    <name type="scientific">Splendidivirga corallicola</name>
    <dbReference type="NCBI Taxonomy" id="3051826"/>
    <lineage>
        <taxon>Bacteria</taxon>
        <taxon>Pseudomonadati</taxon>
        <taxon>Bacteroidota</taxon>
        <taxon>Cytophagia</taxon>
        <taxon>Cytophagales</taxon>
        <taxon>Splendidivirgaceae</taxon>
        <taxon>Splendidivirga</taxon>
    </lineage>
</organism>